<name>A0A139ARK1_GONPJ</name>
<proteinExistence type="predicted"/>
<dbReference type="EMBL" id="KQ965739">
    <property type="protein sequence ID" value="KXS19329.1"/>
    <property type="molecule type" value="Genomic_DNA"/>
</dbReference>
<organism evidence="1 2">
    <name type="scientific">Gonapodya prolifera (strain JEL478)</name>
    <name type="common">Monoblepharis prolifera</name>
    <dbReference type="NCBI Taxonomy" id="1344416"/>
    <lineage>
        <taxon>Eukaryota</taxon>
        <taxon>Fungi</taxon>
        <taxon>Fungi incertae sedis</taxon>
        <taxon>Chytridiomycota</taxon>
        <taxon>Chytridiomycota incertae sedis</taxon>
        <taxon>Monoblepharidomycetes</taxon>
        <taxon>Monoblepharidales</taxon>
        <taxon>Gonapodyaceae</taxon>
        <taxon>Gonapodya</taxon>
    </lineage>
</organism>
<dbReference type="InterPro" id="IPR042099">
    <property type="entry name" value="ANL_N_sf"/>
</dbReference>
<evidence type="ECO:0000313" key="1">
    <source>
        <dbReference type="EMBL" id="KXS19329.1"/>
    </source>
</evidence>
<keyword evidence="1" id="KW-0436">Ligase</keyword>
<sequence length="446" mass="49374">MQGSAAYPVAMSRKQSAVPSETATLVDDRERLTELVNFVRDKSPFYRELYAKVPKDNIALTDLPILDHGAFWDANTLHGNTVLTDTMIDGTIYKSGGTTASPKWSFYTRTDSESMARVWAQGLISAGLRAGDIVANLFYGGELYASFTHNVFSTHFCPVPVIHLGIGRASPESIVDYFREHQPTVVLSTVTTLCLVAELVAKGEQIKSVDLILFAGEAFFEDQRQVLLRAFPNAKINSCGYASVEGGILGIPVSSSSDPRVHRVPTWNNEIEIIDPDTGAVITQPGIPGRLVVTSLTRRLMPVIRYPAGDVAEWVDYEGAVFRLLGRDDHGVRMGPVTIYWNDFRLLLSELFPEMSTTGIQLVLRRKNAMDELTLRVVGSPPDKEAARKAIEDGLARVRPFFKNHVDMRQIAPLAVEWVKEVSMLKSNARSGKLMLVVDDRALNYS</sequence>
<accession>A0A139ARK1</accession>
<dbReference type="PANTHER" id="PTHR43845:SF1">
    <property type="entry name" value="BLR5969 PROTEIN"/>
    <property type="match status" value="1"/>
</dbReference>
<dbReference type="OMA" id="GNESIDM"/>
<dbReference type="OrthoDB" id="5360374at2759"/>
<keyword evidence="2" id="KW-1185">Reference proteome</keyword>
<protein>
    <submittedName>
        <fullName evidence="1">AMP-dependent synthetase/ligase</fullName>
    </submittedName>
</protein>
<dbReference type="SUPFAM" id="SSF56801">
    <property type="entry name" value="Acetyl-CoA synthetase-like"/>
    <property type="match status" value="1"/>
</dbReference>
<gene>
    <name evidence="1" type="ORF">M427DRAFT_132312</name>
</gene>
<dbReference type="AlphaFoldDB" id="A0A139ARK1"/>
<dbReference type="Proteomes" id="UP000070544">
    <property type="component" value="Unassembled WGS sequence"/>
</dbReference>
<dbReference type="GO" id="GO:0016874">
    <property type="term" value="F:ligase activity"/>
    <property type="evidence" value="ECO:0007669"/>
    <property type="project" value="UniProtKB-KW"/>
</dbReference>
<evidence type="ECO:0000313" key="2">
    <source>
        <dbReference type="Proteomes" id="UP000070544"/>
    </source>
</evidence>
<reference evidence="1 2" key="1">
    <citation type="journal article" date="2015" name="Genome Biol. Evol.">
        <title>Phylogenomic analyses indicate that early fungi evolved digesting cell walls of algal ancestors of land plants.</title>
        <authorList>
            <person name="Chang Y."/>
            <person name="Wang S."/>
            <person name="Sekimoto S."/>
            <person name="Aerts A.L."/>
            <person name="Choi C."/>
            <person name="Clum A."/>
            <person name="LaButti K.M."/>
            <person name="Lindquist E.A."/>
            <person name="Yee Ngan C."/>
            <person name="Ohm R.A."/>
            <person name="Salamov A.A."/>
            <person name="Grigoriev I.V."/>
            <person name="Spatafora J.W."/>
            <person name="Berbee M.L."/>
        </authorList>
    </citation>
    <scope>NUCLEOTIDE SEQUENCE [LARGE SCALE GENOMIC DNA]</scope>
    <source>
        <strain evidence="1 2">JEL478</strain>
    </source>
</reference>
<dbReference type="Gene3D" id="3.40.50.12780">
    <property type="entry name" value="N-terminal domain of ligase-like"/>
    <property type="match status" value="1"/>
</dbReference>
<dbReference type="PANTHER" id="PTHR43845">
    <property type="entry name" value="BLR5969 PROTEIN"/>
    <property type="match status" value="1"/>
</dbReference>